<dbReference type="GO" id="GO:0043657">
    <property type="term" value="C:host cell"/>
    <property type="evidence" value="ECO:0007669"/>
    <property type="project" value="UniProtKB-SubCell"/>
</dbReference>
<evidence type="ECO:0000256" key="4">
    <source>
        <dbReference type="SAM" id="SignalP"/>
    </source>
</evidence>
<feature type="chain" id="PRO_5014172355" description="Crinkler effector protein N-terminal domain-containing protein" evidence="4">
    <location>
        <begin position="20"/>
        <end position="410"/>
    </location>
</feature>
<keyword evidence="4" id="KW-0732">Signal</keyword>
<name>A0A2I1G4W7_9GLOM</name>
<dbReference type="AlphaFoldDB" id="A0A2I1G4W7"/>
<evidence type="ECO:0000313" key="7">
    <source>
        <dbReference type="Proteomes" id="UP000234323"/>
    </source>
</evidence>
<accession>A0A2I1G4W7</accession>
<feature type="signal peptide" evidence="4">
    <location>
        <begin position="1"/>
        <end position="19"/>
    </location>
</feature>
<organism evidence="6 7">
    <name type="scientific">Rhizophagus irregularis</name>
    <dbReference type="NCBI Taxonomy" id="588596"/>
    <lineage>
        <taxon>Eukaryota</taxon>
        <taxon>Fungi</taxon>
        <taxon>Fungi incertae sedis</taxon>
        <taxon>Mucoromycota</taxon>
        <taxon>Glomeromycotina</taxon>
        <taxon>Glomeromycetes</taxon>
        <taxon>Glomerales</taxon>
        <taxon>Glomeraceae</taxon>
        <taxon>Rhizophagus</taxon>
    </lineage>
</organism>
<feature type="domain" description="Crinkler effector protein N-terminal" evidence="5">
    <location>
        <begin position="128"/>
        <end position="219"/>
    </location>
</feature>
<comment type="subcellular location">
    <subcellularLocation>
        <location evidence="1">Host cell</location>
    </subcellularLocation>
    <subcellularLocation>
        <location evidence="2">Secreted</location>
    </subcellularLocation>
</comment>
<sequence length="410" mass="46757">MKLAFYIIISTLVISFVDARARISGEYQRSNKNPNFSGYHRNDKENSSRILCIFIRSQGRTPKGFSFKVVKELASLLSKNYTTDWGLGEDNDDDFVLKGDREVLSEDDDDDFVLKGDRKVSDGVLEEGNTTANAFSVKISRDEPVSELKKAIKAEKAPKFDHFLADKLKLWKVSIPGDHLDDQLKNLKLNDSDELSAIKKISKYLPDSPAEEHIHVLVEPPSRLPLRAANRNYLIASSMVSFDIVVSPKRTKGFKWTVDIDNATLDGLKEYIREMEKPPALENDGAVLNFISSGERYSPRNDQDLCKMLRLFVSNNSFKFTVLIETPSKPFNEWTFPKVCELYGLSDDPNPSIDVHQKQNLFIYLSRFRYLPVQGSSQGRTGEVDRREKWAWESQSQDIREIIIDGKEVS</sequence>
<evidence type="ECO:0000256" key="3">
    <source>
        <dbReference type="ARBA" id="ARBA00022525"/>
    </source>
</evidence>
<dbReference type="VEuPathDB" id="FungiDB:RhiirA1_477200"/>
<protein>
    <recommendedName>
        <fullName evidence="5">Crinkler effector protein N-terminal domain-containing protein</fullName>
    </recommendedName>
</protein>
<dbReference type="InterPro" id="IPR045379">
    <property type="entry name" value="Crinkler_N"/>
</dbReference>
<evidence type="ECO:0000256" key="1">
    <source>
        <dbReference type="ARBA" id="ARBA00004340"/>
    </source>
</evidence>
<dbReference type="VEuPathDB" id="FungiDB:FUN_008401"/>
<proteinExistence type="predicted"/>
<keyword evidence="3" id="KW-0964">Secreted</keyword>
<evidence type="ECO:0000313" key="6">
    <source>
        <dbReference type="EMBL" id="PKY41674.1"/>
    </source>
</evidence>
<dbReference type="EMBL" id="LLXI01000160">
    <property type="protein sequence ID" value="PKY41674.1"/>
    <property type="molecule type" value="Genomic_DNA"/>
</dbReference>
<keyword evidence="7" id="KW-1185">Reference proteome</keyword>
<dbReference type="GO" id="GO:0005576">
    <property type="term" value="C:extracellular region"/>
    <property type="evidence" value="ECO:0007669"/>
    <property type="project" value="UniProtKB-SubCell"/>
</dbReference>
<dbReference type="Proteomes" id="UP000234323">
    <property type="component" value="Unassembled WGS sequence"/>
</dbReference>
<evidence type="ECO:0000259" key="5">
    <source>
        <dbReference type="Pfam" id="PF20147"/>
    </source>
</evidence>
<comment type="caution">
    <text evidence="6">The sequence shown here is derived from an EMBL/GenBank/DDBJ whole genome shotgun (WGS) entry which is preliminary data.</text>
</comment>
<reference evidence="6 7" key="1">
    <citation type="submission" date="2015-10" db="EMBL/GenBank/DDBJ databases">
        <title>Genome analyses suggest a sexual origin of heterokaryosis in a supposedly ancient asexual fungus.</title>
        <authorList>
            <person name="Ropars J."/>
            <person name="Sedzielewska K."/>
            <person name="Noel J."/>
            <person name="Charron P."/>
            <person name="Farinelli L."/>
            <person name="Marton T."/>
            <person name="Kruger M."/>
            <person name="Pelin A."/>
            <person name="Brachmann A."/>
            <person name="Corradi N."/>
        </authorList>
    </citation>
    <scope>NUCLEOTIDE SEQUENCE [LARGE SCALE GENOMIC DNA]</scope>
    <source>
        <strain evidence="6 7">A4</strain>
    </source>
</reference>
<gene>
    <name evidence="6" type="ORF">RhiirA4_539787</name>
</gene>
<dbReference type="VEuPathDB" id="FungiDB:RhiirFUN_008766"/>
<evidence type="ECO:0000256" key="2">
    <source>
        <dbReference type="ARBA" id="ARBA00004613"/>
    </source>
</evidence>
<dbReference type="Pfam" id="PF20147">
    <property type="entry name" value="Crinkler"/>
    <property type="match status" value="1"/>
</dbReference>